<dbReference type="EMBL" id="BGZK01000095">
    <property type="protein sequence ID" value="GBP18300.1"/>
    <property type="molecule type" value="Genomic_DNA"/>
</dbReference>
<protein>
    <submittedName>
        <fullName evidence="1">Uncharacterized protein</fullName>
    </submittedName>
</protein>
<keyword evidence="2" id="KW-1185">Reference proteome</keyword>
<accession>A0A4C1TWD9</accession>
<gene>
    <name evidence="1" type="ORF">EVAR_9144_1</name>
</gene>
<organism evidence="1 2">
    <name type="scientific">Eumeta variegata</name>
    <name type="common">Bagworm moth</name>
    <name type="synonym">Eumeta japonica</name>
    <dbReference type="NCBI Taxonomy" id="151549"/>
    <lineage>
        <taxon>Eukaryota</taxon>
        <taxon>Metazoa</taxon>
        <taxon>Ecdysozoa</taxon>
        <taxon>Arthropoda</taxon>
        <taxon>Hexapoda</taxon>
        <taxon>Insecta</taxon>
        <taxon>Pterygota</taxon>
        <taxon>Neoptera</taxon>
        <taxon>Endopterygota</taxon>
        <taxon>Lepidoptera</taxon>
        <taxon>Glossata</taxon>
        <taxon>Ditrysia</taxon>
        <taxon>Tineoidea</taxon>
        <taxon>Psychidae</taxon>
        <taxon>Oiketicinae</taxon>
        <taxon>Eumeta</taxon>
    </lineage>
</organism>
<comment type="caution">
    <text evidence="1">The sequence shown here is derived from an EMBL/GenBank/DDBJ whole genome shotgun (WGS) entry which is preliminary data.</text>
</comment>
<dbReference type="AlphaFoldDB" id="A0A4C1TWD9"/>
<sequence length="264" mass="29285">MAVSDRLIPIGCPIKCGLCISDGPSGLRLRIQNRGTNENPAKEKWKKSREPVAPAALLSAKIPVRAYLKLMNIYNRVDAFLKEPVQNGSRDAITASGSALVVVLSSRKRYIREAWGIFRVLWAEPFTLRHTNLVSIRFSRSLSLPTLIVPSITDLRRFGLLLPTFPLKPSFVDLLLFILSGWQQKNHIYHGVVGRPATSAPVARCARQNQLTRSCMHSARSPEPISNRPLCARCTAIRSGRASSCAITHTDRNVVGRTNIEIIV</sequence>
<proteinExistence type="predicted"/>
<evidence type="ECO:0000313" key="2">
    <source>
        <dbReference type="Proteomes" id="UP000299102"/>
    </source>
</evidence>
<evidence type="ECO:0000313" key="1">
    <source>
        <dbReference type="EMBL" id="GBP18300.1"/>
    </source>
</evidence>
<name>A0A4C1TWD9_EUMVA</name>
<dbReference type="Proteomes" id="UP000299102">
    <property type="component" value="Unassembled WGS sequence"/>
</dbReference>
<reference evidence="1 2" key="1">
    <citation type="journal article" date="2019" name="Commun. Biol.">
        <title>The bagworm genome reveals a unique fibroin gene that provides high tensile strength.</title>
        <authorList>
            <person name="Kono N."/>
            <person name="Nakamura H."/>
            <person name="Ohtoshi R."/>
            <person name="Tomita M."/>
            <person name="Numata K."/>
            <person name="Arakawa K."/>
        </authorList>
    </citation>
    <scope>NUCLEOTIDE SEQUENCE [LARGE SCALE GENOMIC DNA]</scope>
</reference>